<proteinExistence type="predicted"/>
<accession>A0A9P8PJ69</accession>
<reference evidence="1" key="1">
    <citation type="journal article" date="2021" name="Open Biol.">
        <title>Shared evolutionary footprints suggest mitochondrial oxidative damage underlies multiple complex I losses in fungi.</title>
        <authorList>
            <person name="Schikora-Tamarit M.A."/>
            <person name="Marcet-Houben M."/>
            <person name="Nosek J."/>
            <person name="Gabaldon T."/>
        </authorList>
    </citation>
    <scope>NUCLEOTIDE SEQUENCE</scope>
    <source>
        <strain evidence="1">CBS6341</strain>
    </source>
</reference>
<gene>
    <name evidence="1" type="ORF">WICMUC_004220</name>
</gene>
<dbReference type="EMBL" id="JAEUBF010001150">
    <property type="protein sequence ID" value="KAH3672384.1"/>
    <property type="molecule type" value="Genomic_DNA"/>
</dbReference>
<comment type="caution">
    <text evidence="1">The sequence shown here is derived from an EMBL/GenBank/DDBJ whole genome shotgun (WGS) entry which is preliminary data.</text>
</comment>
<keyword evidence="2" id="KW-1185">Reference proteome</keyword>
<reference evidence="1" key="2">
    <citation type="submission" date="2021-01" db="EMBL/GenBank/DDBJ databases">
        <authorList>
            <person name="Schikora-Tamarit M.A."/>
        </authorList>
    </citation>
    <scope>NUCLEOTIDE SEQUENCE</scope>
    <source>
        <strain evidence="1">CBS6341</strain>
    </source>
</reference>
<sequence length="117" mass="11974">MKQVPLPKAVKASDLALWKASAISSPSLTTLIPRPPPPKAALIMTGNPYFSTKACASSTLSIGPGVPGTVGTPAASAKFLALTLSPTESIILFEGPIQVIPAASTFPANSEFSDKKP</sequence>
<dbReference type="Proteomes" id="UP000769528">
    <property type="component" value="Unassembled WGS sequence"/>
</dbReference>
<protein>
    <submittedName>
        <fullName evidence="1">Uncharacterized protein</fullName>
    </submittedName>
</protein>
<dbReference type="AlphaFoldDB" id="A0A9P8PJ69"/>
<organism evidence="1 2">
    <name type="scientific">Wickerhamomyces mucosus</name>
    <dbReference type="NCBI Taxonomy" id="1378264"/>
    <lineage>
        <taxon>Eukaryota</taxon>
        <taxon>Fungi</taxon>
        <taxon>Dikarya</taxon>
        <taxon>Ascomycota</taxon>
        <taxon>Saccharomycotina</taxon>
        <taxon>Saccharomycetes</taxon>
        <taxon>Phaffomycetales</taxon>
        <taxon>Wickerhamomycetaceae</taxon>
        <taxon>Wickerhamomyces</taxon>
    </lineage>
</organism>
<evidence type="ECO:0000313" key="1">
    <source>
        <dbReference type="EMBL" id="KAH3672384.1"/>
    </source>
</evidence>
<evidence type="ECO:0000313" key="2">
    <source>
        <dbReference type="Proteomes" id="UP000769528"/>
    </source>
</evidence>
<name>A0A9P8PJ69_9ASCO</name>